<reference evidence="1" key="1">
    <citation type="submission" date="2023-04" db="EMBL/GenBank/DDBJ databases">
        <title>A chromosome-level genome assembly of the parasitoid wasp Eretmocerus hayati.</title>
        <authorList>
            <person name="Zhong Y."/>
            <person name="Liu S."/>
            <person name="Liu Y."/>
        </authorList>
    </citation>
    <scope>NUCLEOTIDE SEQUENCE</scope>
    <source>
        <strain evidence="1">ZJU_SS_LIU_2023</strain>
    </source>
</reference>
<accession>A0ACC2P0T0</accession>
<sequence>MKRSGDYAVILTDIDDSTGDNIVEIKHHKLARSLRSGVSTRELKPTSGDRDALYTIITYPPTTILSTEEKDLIWKFRFYLSTKKKALTKFIKCVNWKVPGEERQAIEMLAVWSPPDPEDALELLGPAFRHPIVRRYAIRRLDDAGDDDLMLYILQLVQALKYENLSEVEGPSRHSACFSESSIHPRGADDTVLDPRSDQDVLHTGESRQCLASFLVRRACENSTLANNLFWYLSIECEEQTDSVSSAKQDGHVREMYVTVMKMFTDALSNGDILWQERRAFIDRQKIFIDELISLIKMVARESGNRRKKTDKLRTLLSDSDTSPRINFSNFGAIPFPLDPTILIKGIIPEKTRPLEQPPPHLCRDLILVWWDARVSRHSSGPQCHNSHN</sequence>
<gene>
    <name evidence="1" type="ORF">QAD02_012754</name>
</gene>
<protein>
    <submittedName>
        <fullName evidence="1">Uncharacterized protein</fullName>
    </submittedName>
</protein>
<keyword evidence="2" id="KW-1185">Reference proteome</keyword>
<dbReference type="Proteomes" id="UP001239111">
    <property type="component" value="Chromosome 2"/>
</dbReference>
<name>A0ACC2P0T0_9HYME</name>
<proteinExistence type="predicted"/>
<comment type="caution">
    <text evidence="1">The sequence shown here is derived from an EMBL/GenBank/DDBJ whole genome shotgun (WGS) entry which is preliminary data.</text>
</comment>
<dbReference type="EMBL" id="CM056742">
    <property type="protein sequence ID" value="KAJ8676967.1"/>
    <property type="molecule type" value="Genomic_DNA"/>
</dbReference>
<evidence type="ECO:0000313" key="1">
    <source>
        <dbReference type="EMBL" id="KAJ8676967.1"/>
    </source>
</evidence>
<organism evidence="1 2">
    <name type="scientific">Eretmocerus hayati</name>
    <dbReference type="NCBI Taxonomy" id="131215"/>
    <lineage>
        <taxon>Eukaryota</taxon>
        <taxon>Metazoa</taxon>
        <taxon>Ecdysozoa</taxon>
        <taxon>Arthropoda</taxon>
        <taxon>Hexapoda</taxon>
        <taxon>Insecta</taxon>
        <taxon>Pterygota</taxon>
        <taxon>Neoptera</taxon>
        <taxon>Endopterygota</taxon>
        <taxon>Hymenoptera</taxon>
        <taxon>Apocrita</taxon>
        <taxon>Proctotrupomorpha</taxon>
        <taxon>Chalcidoidea</taxon>
        <taxon>Aphelinidae</taxon>
        <taxon>Aphelininae</taxon>
        <taxon>Eretmocerus</taxon>
    </lineage>
</organism>
<evidence type="ECO:0000313" key="2">
    <source>
        <dbReference type="Proteomes" id="UP001239111"/>
    </source>
</evidence>